<accession>E0IBU5</accession>
<reference evidence="1 2" key="1">
    <citation type="submission" date="2010-07" db="EMBL/GenBank/DDBJ databases">
        <title>The draft genome of Paenibacillus curdlanolyticus YK9.</title>
        <authorList>
            <consortium name="US DOE Joint Genome Institute (JGI-PGF)"/>
            <person name="Lucas S."/>
            <person name="Copeland A."/>
            <person name="Lapidus A."/>
            <person name="Cheng J.-F."/>
            <person name="Bruce D."/>
            <person name="Goodwin L."/>
            <person name="Pitluck S."/>
            <person name="Land M.L."/>
            <person name="Hauser L."/>
            <person name="Chang Y.-J."/>
            <person name="Jeffries C."/>
            <person name="Anderson I.J."/>
            <person name="Johnson E."/>
            <person name="Loganathan U."/>
            <person name="Mulhopadhyay B."/>
            <person name="Kyrpides N."/>
            <person name="Woyke T.J."/>
        </authorList>
    </citation>
    <scope>NUCLEOTIDE SEQUENCE [LARGE SCALE GENOMIC DNA]</scope>
    <source>
        <strain evidence="1 2">YK9</strain>
    </source>
</reference>
<evidence type="ECO:0000313" key="1">
    <source>
        <dbReference type="EMBL" id="EFM10175.1"/>
    </source>
</evidence>
<sequence length="662" mass="72183">MYPISNVFAGYLRRRDREFVVRAAVGGEIYESADIVEFEVENSLTLGEQFEIGTACLSKLTITLRLQGDVPSNARIVPFLALNTAGLTWMDAVFPWEDANIAWEGGPTDWLPLGEFYVDSRERTGDVWKFTCYDKLVWADTPYLSSLSYPTSMQAVWDEICGQLGYSYDSSVVINPAYQLQAGPVGYSMRQVMGYIAAANAASVFAGKDGVLRFKRFSAAAAPVFDMTTADYVRVKETNPVRTFSRVVVTYDTEDKLTYEAGVGDEASTLYVEIPFATQAMTDALHATLDGFSYMPIDMDARGFPQLDQGDVFSFEQYVGHSWEGTLTPWQDTLTPWNGIVVYQTIILHQVMSFKGGLKMRIEARSTSDQQSEFPVEGSLTKRVNQISQSAVKYDKPYYGVTNSRTSGIVVQREDGKSKLTLNSDVMDWQVDGSSALHYDAIANRLKFTGTLEGVDGKFSGTVEGGRFIGGEIQIGSSFSVNNAGHMRAVGAEFSGDISASVITGGAINGTTITGSLIQTSTAYPRAAMSSTDRMFSVWASASNSIHMKSYGFPAAGASLDFVDGSQNASISLGGSSGLYFYGSDGLTFEADNIRLSGYNAVYVIDWAQLKNAQTDVSMASELSLKANLSEAGYNLTFDSTSRNLKMYSKSGVLLAQVNIPK</sequence>
<evidence type="ECO:0008006" key="3">
    <source>
        <dbReference type="Google" id="ProtNLM"/>
    </source>
</evidence>
<organism evidence="1 2">
    <name type="scientific">Paenibacillus curdlanolyticus YK9</name>
    <dbReference type="NCBI Taxonomy" id="717606"/>
    <lineage>
        <taxon>Bacteria</taxon>
        <taxon>Bacillati</taxon>
        <taxon>Bacillota</taxon>
        <taxon>Bacilli</taxon>
        <taxon>Bacillales</taxon>
        <taxon>Paenibacillaceae</taxon>
        <taxon>Paenibacillus</taxon>
    </lineage>
</organism>
<protein>
    <recommendedName>
        <fullName evidence="3">Phage minor structural protein</fullName>
    </recommendedName>
</protein>
<keyword evidence="2" id="KW-1185">Reference proteome</keyword>
<dbReference type="eggNOG" id="ENOG5033SM6">
    <property type="taxonomic scope" value="Bacteria"/>
</dbReference>
<name>E0IBU5_9BACL</name>
<dbReference type="Proteomes" id="UP000005387">
    <property type="component" value="Unassembled WGS sequence"/>
</dbReference>
<gene>
    <name evidence="1" type="ORF">PaecuDRAFT_3134</name>
</gene>
<dbReference type="OrthoDB" id="2618258at2"/>
<dbReference type="AlphaFoldDB" id="E0IBU5"/>
<dbReference type="STRING" id="717606.PaecuDRAFT_3134"/>
<evidence type="ECO:0000313" key="2">
    <source>
        <dbReference type="Proteomes" id="UP000005387"/>
    </source>
</evidence>
<proteinExistence type="predicted"/>
<dbReference type="EMBL" id="AEDD01000008">
    <property type="protein sequence ID" value="EFM10175.1"/>
    <property type="molecule type" value="Genomic_DNA"/>
</dbReference>
<dbReference type="RefSeq" id="WP_006039122.1">
    <property type="nucleotide sequence ID" value="NZ_AEDD01000008.1"/>
</dbReference>